<organism evidence="3">
    <name type="scientific">Caenorhabditis brenneri</name>
    <name type="common">Nematode worm</name>
    <dbReference type="NCBI Taxonomy" id="135651"/>
    <lineage>
        <taxon>Eukaryota</taxon>
        <taxon>Metazoa</taxon>
        <taxon>Ecdysozoa</taxon>
        <taxon>Nematoda</taxon>
        <taxon>Chromadorea</taxon>
        <taxon>Rhabditida</taxon>
        <taxon>Rhabditina</taxon>
        <taxon>Rhabditomorpha</taxon>
        <taxon>Rhabditoidea</taxon>
        <taxon>Rhabditidae</taxon>
        <taxon>Peloderinae</taxon>
        <taxon>Caenorhabditis</taxon>
    </lineage>
</organism>
<name>G0MGB7_CAEBE</name>
<dbReference type="FunCoup" id="G0MGB7">
    <property type="interactions" value="1785"/>
</dbReference>
<dbReference type="eggNOG" id="ENOG502TG6J">
    <property type="taxonomic scope" value="Eukaryota"/>
</dbReference>
<dbReference type="InterPro" id="IPR011333">
    <property type="entry name" value="SKP1/BTB/POZ_sf"/>
</dbReference>
<dbReference type="OrthoDB" id="636773at2759"/>
<dbReference type="STRING" id="135651.G0MGB7"/>
<dbReference type="InParanoid" id="G0MGB7"/>
<dbReference type="EMBL" id="GL379793">
    <property type="protein sequence ID" value="EGT56531.1"/>
    <property type="molecule type" value="Genomic_DNA"/>
</dbReference>
<dbReference type="Gene3D" id="3.30.710.10">
    <property type="entry name" value="Potassium Channel Kv1.1, Chain A"/>
    <property type="match status" value="1"/>
</dbReference>
<dbReference type="OMA" id="CAHYHEY"/>
<protein>
    <recommendedName>
        <fullName evidence="1">BTB domain-containing protein</fullName>
    </recommendedName>
</protein>
<gene>
    <name evidence="2" type="ORF">CAEBREN_20991</name>
</gene>
<dbReference type="PROSITE" id="PS50097">
    <property type="entry name" value="BTB"/>
    <property type="match status" value="1"/>
</dbReference>
<sequence>MASKPSAEEYPCDIVDIHEDFATTKNLDFVLDDENKCHRYWIFLKCMKWQVELRSNSFECFAAYFKSPSTWAAELEFEIKAHITNSVRTEKFVARYTGATHLHFRPLKLHEHMQREKLTSLKVEISINLISMTNFGLMNYDYFDLFPDAESCFLKVEDRLIKVNRRYLALMSPFFKALFFGELGENQEIYEIKEKFREMITFLRCIYPHRQPVTKKSLDYLLQLADRYQVQSLVDSCEMFMCAHYHEYQKKTEKCFSYVEKYKMQRLLRILVEFVAVTQNTAQFRGQPYWRDLSEKTQLAVLEYMAKNSQRRAKEMERRRGVNAHRANIDPVDDQAPPNARMLGIADPIRNADPVAPMPARLIGQWGGAPAAVARNIMRY</sequence>
<feature type="domain" description="BTB" evidence="1">
    <location>
        <begin position="150"/>
        <end position="215"/>
    </location>
</feature>
<evidence type="ECO:0000313" key="2">
    <source>
        <dbReference type="EMBL" id="EGT56531.1"/>
    </source>
</evidence>
<evidence type="ECO:0000313" key="3">
    <source>
        <dbReference type="Proteomes" id="UP000008068"/>
    </source>
</evidence>
<dbReference type="Proteomes" id="UP000008068">
    <property type="component" value="Unassembled WGS sequence"/>
</dbReference>
<accession>G0MGB7</accession>
<keyword evidence="3" id="KW-1185">Reference proteome</keyword>
<dbReference type="Pfam" id="PF00651">
    <property type="entry name" value="BTB"/>
    <property type="match status" value="1"/>
</dbReference>
<proteinExistence type="predicted"/>
<dbReference type="AlphaFoldDB" id="G0MGB7"/>
<dbReference type="PANTHER" id="PTHR22744">
    <property type="entry name" value="HELIX LOOP HELIX PROTEIN 21-RELATED"/>
    <property type="match status" value="1"/>
</dbReference>
<evidence type="ECO:0000259" key="1">
    <source>
        <dbReference type="PROSITE" id="PS50097"/>
    </source>
</evidence>
<dbReference type="HOGENOM" id="CLU_734120_0_0_1"/>
<dbReference type="SUPFAM" id="SSF54695">
    <property type="entry name" value="POZ domain"/>
    <property type="match status" value="1"/>
</dbReference>
<dbReference type="PANTHER" id="PTHR22744:SF4">
    <property type="entry name" value="BTB DOMAIN-CONTAINING PROTEIN"/>
    <property type="match status" value="1"/>
</dbReference>
<reference evidence="3" key="1">
    <citation type="submission" date="2011-07" db="EMBL/GenBank/DDBJ databases">
        <authorList>
            <consortium name="Caenorhabditis brenneri Sequencing and Analysis Consortium"/>
            <person name="Wilson R.K."/>
        </authorList>
    </citation>
    <scope>NUCLEOTIDE SEQUENCE [LARGE SCALE GENOMIC DNA]</scope>
    <source>
        <strain evidence="3">PB2801</strain>
    </source>
</reference>
<dbReference type="InterPro" id="IPR000210">
    <property type="entry name" value="BTB/POZ_dom"/>
</dbReference>
<dbReference type="SMART" id="SM00225">
    <property type="entry name" value="BTB"/>
    <property type="match status" value="1"/>
</dbReference>